<dbReference type="Pfam" id="PF17788">
    <property type="entry name" value="HypF_C"/>
    <property type="match status" value="1"/>
</dbReference>
<dbReference type="InterPro" id="IPR004421">
    <property type="entry name" value="Carbamoyltransferase_HypF"/>
</dbReference>
<dbReference type="InterPro" id="IPR041440">
    <property type="entry name" value="HypF_C"/>
</dbReference>
<dbReference type="Proteomes" id="UP001139494">
    <property type="component" value="Unassembled WGS sequence"/>
</dbReference>
<comment type="pathway">
    <text evidence="1">Protein modification; [NiFe] hydrogenase maturation.</text>
</comment>
<reference evidence="12" key="1">
    <citation type="journal article" date="2023" name="Front. Microbiol.">
        <title>Genomic-based phylogenetic and metabolic analyses of the genus Natronomonas, and description of Natronomonas aquatica sp. nov.</title>
        <authorList>
            <person name="Garcia-Roldan A."/>
            <person name="Duran-Viseras A."/>
            <person name="de la Haba R.R."/>
            <person name="Corral P."/>
            <person name="Sanchez-Porro C."/>
            <person name="Ventosa A."/>
        </authorList>
    </citation>
    <scope>NUCLEOTIDE SEQUENCE</scope>
    <source>
        <strain evidence="12">F2-12</strain>
    </source>
</reference>
<feature type="domain" description="YrdC-like" evidence="11">
    <location>
        <begin position="223"/>
        <end position="407"/>
    </location>
</feature>
<keyword evidence="5" id="KW-0863">Zinc-finger</keyword>
<dbReference type="GO" id="GO:0003998">
    <property type="term" value="F:acylphosphatase activity"/>
    <property type="evidence" value="ECO:0007669"/>
    <property type="project" value="UniProtKB-EC"/>
</dbReference>
<dbReference type="InterPro" id="IPR017945">
    <property type="entry name" value="DHBP_synth_RibB-like_a/b_dom"/>
</dbReference>
<dbReference type="Pfam" id="PF22521">
    <property type="entry name" value="HypF_C_2"/>
    <property type="match status" value="1"/>
</dbReference>
<dbReference type="Gene3D" id="3.30.110.120">
    <property type="match status" value="1"/>
</dbReference>
<feature type="active site" evidence="9">
    <location>
        <position position="36"/>
    </location>
</feature>
<dbReference type="NCBIfam" id="TIGR00143">
    <property type="entry name" value="hypF"/>
    <property type="match status" value="1"/>
</dbReference>
<feature type="active site" evidence="9">
    <location>
        <position position="18"/>
    </location>
</feature>
<dbReference type="SUPFAM" id="SSF55821">
    <property type="entry name" value="YrdC/RibB"/>
    <property type="match status" value="1"/>
</dbReference>
<dbReference type="AlphaFoldDB" id="A0A9R1CVX4"/>
<dbReference type="GO" id="GO:0003725">
    <property type="term" value="F:double-stranded RNA binding"/>
    <property type="evidence" value="ECO:0007669"/>
    <property type="project" value="InterPro"/>
</dbReference>
<dbReference type="GO" id="GO:0051604">
    <property type="term" value="P:protein maturation"/>
    <property type="evidence" value="ECO:0007669"/>
    <property type="project" value="TreeGrafter"/>
</dbReference>
<dbReference type="PROSITE" id="PS51160">
    <property type="entry name" value="ACYLPHOSPHATASE_3"/>
    <property type="match status" value="1"/>
</dbReference>
<dbReference type="RefSeq" id="WP_256030803.1">
    <property type="nucleotide sequence ID" value="NZ_JAHLKM010000034.1"/>
</dbReference>
<evidence type="ECO:0000256" key="5">
    <source>
        <dbReference type="ARBA" id="ARBA00022771"/>
    </source>
</evidence>
<evidence type="ECO:0000256" key="9">
    <source>
        <dbReference type="PROSITE-ProRule" id="PRU00520"/>
    </source>
</evidence>
<keyword evidence="3 12" id="KW-0436">Ligase</keyword>
<evidence type="ECO:0000313" key="13">
    <source>
        <dbReference type="Proteomes" id="UP001139494"/>
    </source>
</evidence>
<dbReference type="GO" id="GO:0016874">
    <property type="term" value="F:ligase activity"/>
    <property type="evidence" value="ECO:0007669"/>
    <property type="project" value="UniProtKB-UniRule"/>
</dbReference>
<dbReference type="InterPro" id="IPR055128">
    <property type="entry name" value="HypF_C_2"/>
</dbReference>
<gene>
    <name evidence="12" type="primary">hypF</name>
    <name evidence="12" type="ORF">KM295_14795</name>
</gene>
<evidence type="ECO:0000256" key="6">
    <source>
        <dbReference type="ARBA" id="ARBA00022833"/>
    </source>
</evidence>
<keyword evidence="6" id="KW-0862">Zinc</keyword>
<evidence type="ECO:0000256" key="1">
    <source>
        <dbReference type="ARBA" id="ARBA00004711"/>
    </source>
</evidence>
<dbReference type="GO" id="GO:0016743">
    <property type="term" value="F:carboxyl- or carbamoyltransferase activity"/>
    <property type="evidence" value="ECO:0007669"/>
    <property type="project" value="UniProtKB-UniRule"/>
</dbReference>
<dbReference type="PANTHER" id="PTHR42959">
    <property type="entry name" value="CARBAMOYLTRANSFERASE"/>
    <property type="match status" value="1"/>
</dbReference>
<dbReference type="PROSITE" id="PS51163">
    <property type="entry name" value="YRDC"/>
    <property type="match status" value="1"/>
</dbReference>
<dbReference type="InterPro" id="IPR006070">
    <property type="entry name" value="Sua5-like_dom"/>
</dbReference>
<dbReference type="InterPro" id="IPR043129">
    <property type="entry name" value="ATPase_NBD"/>
</dbReference>
<dbReference type="EMBL" id="JAHLKM010000034">
    <property type="protein sequence ID" value="MCQ4334722.1"/>
    <property type="molecule type" value="Genomic_DNA"/>
</dbReference>
<dbReference type="EC" id="6.2.-.-" evidence="8"/>
<evidence type="ECO:0000256" key="3">
    <source>
        <dbReference type="ARBA" id="ARBA00022598"/>
    </source>
</evidence>
<sequence length="786" mass="84754">MERATIRVNGIVQSVGFRPFVYRRAVAHGLHGTVRNLGDAGVRIEAEGQPDAIDAFLTDIKNNPPPLARITSITVDREHTSESMFETFEIVESQSGDSGGGSIPPDTAICENCLADLRDPESRYHNYWATSCVDCGPRFTVVESLPYDRHTTSMAAFPMCEECRSAYENPADRRYHAQTIACCNCGPQLRYGTVSDSQTTDPAVSEAGRDRFPDTLLETASGKEAIKKAAASLRDGKLVVVKGIGGAHITCSATDTDAITRLRNRTDRPEKPFAVMASNIETIQSFTDLSSTERDTLNSFRRPIVLIEATGSGLADRVAPDLHTVGVMLPYSGIHYRLFDRIEEPLVMTSANLPGQPMLRSNNSIVDGLDEVADGFLLHDRRIVTRCDDSVARIVDGERRLIRRSRGFAPTAISLPNNGEMSALAVGAELDVTAAILEKQECYYTQYVGDVDSLDTLAYLKNAIQRLLDVTGTEWPSVVVHDLHPAFNTTDYAKELVDSGTVARAVSVQHHHAHAASVLAEHDCHRALSLTLDGVGYGPDGTVWGGEVLDATRTGFERVGSLAPVPMPGGDKATTHPARLTAGILYAADPDRVEAILERHDVQFPGGDRERNVVIQQLESDVNTPQTSSAGRFLDAVAALLGVCTRRTYEGEPAMKLEAAAARGSPHSLSAPISSLNGRRVVNTPQLFTELVRLRSDGVSVPDIAATAQETLARGLADLAIEEAEIRNCETVSLSGGVAYNEHIASQIRDSVSNAGLSFITNRRVPPGDGGIAYGQLAVVAAQPSH</sequence>
<dbReference type="InterPro" id="IPR051060">
    <property type="entry name" value="Carbamoyltrans_HypF-like"/>
</dbReference>
<dbReference type="Gene3D" id="3.90.870.50">
    <property type="match status" value="1"/>
</dbReference>
<dbReference type="GO" id="GO:0008270">
    <property type="term" value="F:zinc ion binding"/>
    <property type="evidence" value="ECO:0007669"/>
    <property type="project" value="UniProtKB-KW"/>
</dbReference>
<organism evidence="12 13">
    <name type="scientific">Natronomonas aquatica</name>
    <dbReference type="NCBI Taxonomy" id="2841590"/>
    <lineage>
        <taxon>Archaea</taxon>
        <taxon>Methanobacteriati</taxon>
        <taxon>Methanobacteriota</taxon>
        <taxon>Stenosarchaea group</taxon>
        <taxon>Halobacteria</taxon>
        <taxon>Halobacteriales</taxon>
        <taxon>Natronomonadaceae</taxon>
        <taxon>Natronomonas</taxon>
    </lineage>
</organism>
<protein>
    <recommendedName>
        <fullName evidence="8">Carbamoyltransferase</fullName>
        <ecNumber evidence="8">6.2.-.-</ecNumber>
    </recommendedName>
</protein>
<dbReference type="InterPro" id="IPR011125">
    <property type="entry name" value="Znf_HypF"/>
</dbReference>
<evidence type="ECO:0000256" key="7">
    <source>
        <dbReference type="ARBA" id="ARBA00048220"/>
    </source>
</evidence>
<dbReference type="Pfam" id="PF00708">
    <property type="entry name" value="Acylphosphatase"/>
    <property type="match status" value="1"/>
</dbReference>
<accession>A0A9R1CVX4</accession>
<dbReference type="PANTHER" id="PTHR42959:SF1">
    <property type="entry name" value="CARBAMOYLTRANSFERASE HYPF"/>
    <property type="match status" value="1"/>
</dbReference>
<dbReference type="Pfam" id="PF07503">
    <property type="entry name" value="zf-HYPF"/>
    <property type="match status" value="2"/>
</dbReference>
<dbReference type="SUPFAM" id="SSF54975">
    <property type="entry name" value="Acylphosphatase/BLUF domain-like"/>
    <property type="match status" value="1"/>
</dbReference>
<dbReference type="Pfam" id="PF01300">
    <property type="entry name" value="Sua5_yciO_yrdC"/>
    <property type="match status" value="1"/>
</dbReference>
<dbReference type="PIRSF" id="PIRSF006256">
    <property type="entry name" value="CMPcnvr_hdrg_mat"/>
    <property type="match status" value="1"/>
</dbReference>
<feature type="domain" description="Acylphosphatase-like" evidence="10">
    <location>
        <begin position="3"/>
        <end position="92"/>
    </location>
</feature>
<comment type="catalytic activity">
    <reaction evidence="9">
        <text>an acyl phosphate + H2O = a carboxylate + phosphate + H(+)</text>
        <dbReference type="Rhea" id="RHEA:14965"/>
        <dbReference type="ChEBI" id="CHEBI:15377"/>
        <dbReference type="ChEBI" id="CHEBI:15378"/>
        <dbReference type="ChEBI" id="CHEBI:29067"/>
        <dbReference type="ChEBI" id="CHEBI:43474"/>
        <dbReference type="ChEBI" id="CHEBI:59918"/>
        <dbReference type="EC" id="3.6.1.7"/>
    </reaction>
</comment>
<evidence type="ECO:0000256" key="8">
    <source>
        <dbReference type="PIRNR" id="PIRNR006256"/>
    </source>
</evidence>
<evidence type="ECO:0000313" key="12">
    <source>
        <dbReference type="EMBL" id="MCQ4334722.1"/>
    </source>
</evidence>
<keyword evidence="4" id="KW-0479">Metal-binding</keyword>
<comment type="caution">
    <text evidence="12">The sequence shown here is derived from an EMBL/GenBank/DDBJ whole genome shotgun (WGS) entry which is preliminary data.</text>
</comment>
<dbReference type="Gene3D" id="3.30.420.360">
    <property type="match status" value="1"/>
</dbReference>
<dbReference type="InterPro" id="IPR001792">
    <property type="entry name" value="Acylphosphatase-like_dom"/>
</dbReference>
<comment type="catalytic activity">
    <reaction evidence="7">
        <text>C-terminal L-cysteinyl-[HypE protein] + carbamoyl phosphate + ATP + H2O = C-terminal S-carboxamide-L-cysteinyl-[HypE protein] + AMP + phosphate + diphosphate + H(+)</text>
        <dbReference type="Rhea" id="RHEA:55636"/>
        <dbReference type="Rhea" id="RHEA-COMP:14247"/>
        <dbReference type="Rhea" id="RHEA-COMP:14392"/>
        <dbReference type="ChEBI" id="CHEBI:15377"/>
        <dbReference type="ChEBI" id="CHEBI:15378"/>
        <dbReference type="ChEBI" id="CHEBI:30616"/>
        <dbReference type="ChEBI" id="CHEBI:33019"/>
        <dbReference type="ChEBI" id="CHEBI:43474"/>
        <dbReference type="ChEBI" id="CHEBI:58228"/>
        <dbReference type="ChEBI" id="CHEBI:76913"/>
        <dbReference type="ChEBI" id="CHEBI:139126"/>
        <dbReference type="ChEBI" id="CHEBI:456215"/>
    </reaction>
</comment>
<evidence type="ECO:0000256" key="2">
    <source>
        <dbReference type="ARBA" id="ARBA00008097"/>
    </source>
</evidence>
<comment type="similarity">
    <text evidence="2 8">Belongs to the carbamoyltransferase HypF family.</text>
</comment>
<evidence type="ECO:0000256" key="4">
    <source>
        <dbReference type="ARBA" id="ARBA00022723"/>
    </source>
</evidence>
<keyword evidence="9" id="KW-0378">Hydrolase</keyword>
<evidence type="ECO:0000259" key="10">
    <source>
        <dbReference type="PROSITE" id="PS51160"/>
    </source>
</evidence>
<dbReference type="InterPro" id="IPR036046">
    <property type="entry name" value="Acylphosphatase-like_dom_sf"/>
</dbReference>
<dbReference type="SUPFAM" id="SSF53067">
    <property type="entry name" value="Actin-like ATPase domain"/>
    <property type="match status" value="1"/>
</dbReference>
<evidence type="ECO:0000259" key="11">
    <source>
        <dbReference type="PROSITE" id="PS51163"/>
    </source>
</evidence>
<keyword evidence="13" id="KW-1185">Reference proteome</keyword>
<dbReference type="Gene3D" id="3.30.420.40">
    <property type="match status" value="1"/>
</dbReference>
<name>A0A9R1CVX4_9EURY</name>
<proteinExistence type="inferred from homology"/>